<reference evidence="1 2" key="1">
    <citation type="submission" date="2019-04" db="EMBL/GenBank/DDBJ databases">
        <title>Novel bacteriophages capable of disrupting biofilms from clinical strains of Aeromonas hydrophila with intrinsic antibiotic resistance.</title>
        <authorList>
            <person name="Kabwe M."/>
            <person name="Brown T.L."/>
            <person name="Speirs L."/>
            <person name="Ku H."/>
            <person name="Leach M."/>
            <person name="Chan H.T."/>
            <person name="Petrovski S."/>
            <person name="Lock P."/>
            <person name="Tucci J."/>
        </authorList>
    </citation>
    <scope>NUCLEOTIDE SEQUENCE [LARGE SCALE GENOMIC DNA]</scope>
</reference>
<evidence type="ECO:0000313" key="1">
    <source>
        <dbReference type="EMBL" id="QDH46943.1"/>
    </source>
</evidence>
<dbReference type="Proteomes" id="UP000320778">
    <property type="component" value="Segment"/>
</dbReference>
<dbReference type="EMBL" id="MK838115">
    <property type="protein sequence ID" value="QDH46943.1"/>
    <property type="molecule type" value="Genomic_DNA"/>
</dbReference>
<name>A0A514A0Z5_9CAUD</name>
<sequence length="118" mass="13590">MLYKQNQKHSEELLNKAIQKIQKSFYKKSSFWIGCSGIDGQCYGSYKQIGMDFIENQSYVCIEADGAPSFYLLGVVHIPCYQNPELYKELGIDTRYSNVKLTPDNITLIEKFGYHVTN</sequence>
<gene>
    <name evidence="1" type="ORF">LAh9_35</name>
</gene>
<protein>
    <submittedName>
        <fullName evidence="1">Uncharacterized protein</fullName>
    </submittedName>
</protein>
<organism evidence="1 2">
    <name type="scientific">Aeromonas phage LAh_9</name>
    <dbReference type="NCBI Taxonomy" id="2591033"/>
    <lineage>
        <taxon>Viruses</taxon>
        <taxon>Duplodnaviria</taxon>
        <taxon>Heunggongvirae</taxon>
        <taxon>Uroviricota</taxon>
        <taxon>Caudoviricetes</taxon>
        <taxon>Grimontviridae</taxon>
        <taxon>Lahexavirus</taxon>
        <taxon>Lahexavirus LAh9</taxon>
    </lineage>
</organism>
<keyword evidence="2" id="KW-1185">Reference proteome</keyword>
<evidence type="ECO:0000313" key="2">
    <source>
        <dbReference type="Proteomes" id="UP000320778"/>
    </source>
</evidence>
<proteinExistence type="predicted"/>
<accession>A0A514A0Z5</accession>